<organism evidence="1">
    <name type="scientific">viral metagenome</name>
    <dbReference type="NCBI Taxonomy" id="1070528"/>
    <lineage>
        <taxon>unclassified sequences</taxon>
        <taxon>metagenomes</taxon>
        <taxon>organismal metagenomes</taxon>
    </lineage>
</organism>
<evidence type="ECO:0000313" key="1">
    <source>
        <dbReference type="EMBL" id="QHT25969.1"/>
    </source>
</evidence>
<accession>A0A6C0ECH4</accession>
<dbReference type="AlphaFoldDB" id="A0A6C0ECH4"/>
<name>A0A6C0ECH4_9ZZZZ</name>
<protein>
    <submittedName>
        <fullName evidence="1">Uncharacterized protein</fullName>
    </submittedName>
</protein>
<sequence>MDLKAEIEKAYQSSLTYAEDELKKEILEKLQKHFNVRNRVLCMHEVTNTRYGYSLDEHCISGMLKLGEELVTIYSVLHVDRVNKIMKSIYDNDDWYEMSSIRGRLATQIVIHVKKLMKGLNVII</sequence>
<dbReference type="EMBL" id="MN739777">
    <property type="protein sequence ID" value="QHT25969.1"/>
    <property type="molecule type" value="Genomic_DNA"/>
</dbReference>
<proteinExistence type="predicted"/>
<reference evidence="1" key="1">
    <citation type="journal article" date="2020" name="Nature">
        <title>Giant virus diversity and host interactions through global metagenomics.</title>
        <authorList>
            <person name="Schulz F."/>
            <person name="Roux S."/>
            <person name="Paez-Espino D."/>
            <person name="Jungbluth S."/>
            <person name="Walsh D.A."/>
            <person name="Denef V.J."/>
            <person name="McMahon K.D."/>
            <person name="Konstantinidis K.T."/>
            <person name="Eloe-Fadrosh E.A."/>
            <person name="Kyrpides N.C."/>
            <person name="Woyke T."/>
        </authorList>
    </citation>
    <scope>NUCLEOTIDE SEQUENCE</scope>
    <source>
        <strain evidence="1">GVMAG-M-3300023179-27</strain>
    </source>
</reference>